<reference evidence="4 5" key="1">
    <citation type="journal article" date="2021" name="Plant Biotechnol. J.">
        <title>Multi-omics assisted identification of the key and species-specific regulatory components of drought-tolerant mechanisms in Gossypium stocksii.</title>
        <authorList>
            <person name="Yu D."/>
            <person name="Ke L."/>
            <person name="Zhang D."/>
            <person name="Wu Y."/>
            <person name="Sun Y."/>
            <person name="Mei J."/>
            <person name="Sun J."/>
            <person name="Sun Y."/>
        </authorList>
    </citation>
    <scope>NUCLEOTIDE SEQUENCE [LARGE SCALE GENOMIC DNA]</scope>
    <source>
        <strain evidence="5">cv. E1</strain>
        <tissue evidence="4">Leaf</tissue>
    </source>
</reference>
<name>A0A9D3W694_9ROSI</name>
<dbReference type="InterPro" id="IPR036389">
    <property type="entry name" value="RNase_III_sf"/>
</dbReference>
<dbReference type="GO" id="GO:0004525">
    <property type="term" value="F:ribonuclease III activity"/>
    <property type="evidence" value="ECO:0007669"/>
    <property type="project" value="InterPro"/>
</dbReference>
<gene>
    <name evidence="4" type="ORF">J1N35_012508</name>
</gene>
<dbReference type="Gene3D" id="1.10.1520.10">
    <property type="entry name" value="Ribonuclease III domain"/>
    <property type="match status" value="1"/>
</dbReference>
<keyword evidence="2" id="KW-0812">Transmembrane</keyword>
<dbReference type="GO" id="GO:0030422">
    <property type="term" value="P:siRNA processing"/>
    <property type="evidence" value="ECO:0007669"/>
    <property type="project" value="TreeGrafter"/>
</dbReference>
<feature type="transmembrane region" description="Helical" evidence="2">
    <location>
        <begin position="262"/>
        <end position="282"/>
    </location>
</feature>
<evidence type="ECO:0000256" key="1">
    <source>
        <dbReference type="ARBA" id="ARBA00022801"/>
    </source>
</evidence>
<evidence type="ECO:0000259" key="3">
    <source>
        <dbReference type="PROSITE" id="PS50142"/>
    </source>
</evidence>
<dbReference type="SUPFAM" id="SSF69065">
    <property type="entry name" value="RNase III domain-like"/>
    <property type="match status" value="1"/>
</dbReference>
<dbReference type="InterPro" id="IPR000999">
    <property type="entry name" value="RNase_III_dom"/>
</dbReference>
<dbReference type="EMBL" id="JAIQCV010000004">
    <property type="protein sequence ID" value="KAH1108740.1"/>
    <property type="molecule type" value="Genomic_DNA"/>
</dbReference>
<evidence type="ECO:0000313" key="5">
    <source>
        <dbReference type="Proteomes" id="UP000828251"/>
    </source>
</evidence>
<dbReference type="PANTHER" id="PTHR14950">
    <property type="entry name" value="DICER-RELATED"/>
    <property type="match status" value="1"/>
</dbReference>
<evidence type="ECO:0000256" key="2">
    <source>
        <dbReference type="SAM" id="Phobius"/>
    </source>
</evidence>
<organism evidence="4 5">
    <name type="scientific">Gossypium stocksii</name>
    <dbReference type="NCBI Taxonomy" id="47602"/>
    <lineage>
        <taxon>Eukaryota</taxon>
        <taxon>Viridiplantae</taxon>
        <taxon>Streptophyta</taxon>
        <taxon>Embryophyta</taxon>
        <taxon>Tracheophyta</taxon>
        <taxon>Spermatophyta</taxon>
        <taxon>Magnoliopsida</taxon>
        <taxon>eudicotyledons</taxon>
        <taxon>Gunneridae</taxon>
        <taxon>Pentapetalae</taxon>
        <taxon>rosids</taxon>
        <taxon>malvids</taxon>
        <taxon>Malvales</taxon>
        <taxon>Malvaceae</taxon>
        <taxon>Malvoideae</taxon>
        <taxon>Gossypium</taxon>
    </lineage>
</organism>
<dbReference type="Proteomes" id="UP000828251">
    <property type="component" value="Unassembled WGS sequence"/>
</dbReference>
<dbReference type="CDD" id="cd00593">
    <property type="entry name" value="RIBOc"/>
    <property type="match status" value="1"/>
</dbReference>
<dbReference type="OrthoDB" id="416741at2759"/>
<dbReference type="GO" id="GO:0005737">
    <property type="term" value="C:cytoplasm"/>
    <property type="evidence" value="ECO:0007669"/>
    <property type="project" value="TreeGrafter"/>
</dbReference>
<keyword evidence="5" id="KW-1185">Reference proteome</keyword>
<feature type="domain" description="RNase III" evidence="3">
    <location>
        <begin position="69"/>
        <end position="208"/>
    </location>
</feature>
<accession>A0A9D3W694</accession>
<protein>
    <recommendedName>
        <fullName evidence="3">RNase III domain-containing protein</fullName>
    </recommendedName>
</protein>
<evidence type="ECO:0000313" key="4">
    <source>
        <dbReference type="EMBL" id="KAH1108740.1"/>
    </source>
</evidence>
<keyword evidence="2" id="KW-1133">Transmembrane helix</keyword>
<dbReference type="GO" id="GO:0005634">
    <property type="term" value="C:nucleus"/>
    <property type="evidence" value="ECO:0007669"/>
    <property type="project" value="TreeGrafter"/>
</dbReference>
<keyword evidence="1" id="KW-0378">Hydrolase</keyword>
<feature type="transmembrane region" description="Helical" evidence="2">
    <location>
        <begin position="21"/>
        <end position="38"/>
    </location>
</feature>
<dbReference type="PANTHER" id="PTHR14950:SF51">
    <property type="entry name" value="RNASE III DOMAIN-CONTAINING PROTEIN"/>
    <property type="match status" value="1"/>
</dbReference>
<dbReference type="Pfam" id="PF00636">
    <property type="entry name" value="Ribonuclease_3"/>
    <property type="match status" value="1"/>
</dbReference>
<dbReference type="PROSITE" id="PS50142">
    <property type="entry name" value="RNASE_3_2"/>
    <property type="match status" value="1"/>
</dbReference>
<comment type="caution">
    <text evidence="4">The sequence shown here is derived from an EMBL/GenBank/DDBJ whole genome shotgun (WGS) entry which is preliminary data.</text>
</comment>
<proteinExistence type="predicted"/>
<dbReference type="GO" id="GO:0003723">
    <property type="term" value="F:RNA binding"/>
    <property type="evidence" value="ECO:0007669"/>
    <property type="project" value="TreeGrafter"/>
</dbReference>
<dbReference type="AlphaFoldDB" id="A0A9D3W694"/>
<keyword evidence="2" id="KW-0472">Membrane</keyword>
<dbReference type="SMART" id="SM00535">
    <property type="entry name" value="RIBOc"/>
    <property type="match status" value="1"/>
</dbReference>
<sequence>MEHHFTQLDDGASADVKPASNFGAAVATVLLALLLQIFCRCCRSIYRNHVKKYKFSSSSAAANMDRSTIAAVEKILKYKFKDKRLLKEALTHSSCREDMSYERLEFIGDAGLGLAVATHFFCLEPRLNSDKLTRLREKCVSNERLALVAARHGLYQFVRRKDTGSLDLLVREYVEAVKQGDDHKNFEFRKILADIVEALAGAVYLDLNFDLTKLWTIFKDVLMIDEIEVPKDFESSRLLEHKMSCMDYVARETGENQFTGCIYIRIFTFYIFIFRNLVLLLFKFQNISSIANLVTHLIELKF</sequence>